<keyword evidence="5" id="KW-1185">Reference proteome</keyword>
<feature type="compositionally biased region" description="Basic residues" evidence="1">
    <location>
        <begin position="578"/>
        <end position="588"/>
    </location>
</feature>
<dbReference type="EMBL" id="JAPFFF010000023">
    <property type="protein sequence ID" value="KAK8852747.1"/>
    <property type="molecule type" value="Genomic_DNA"/>
</dbReference>
<gene>
    <name evidence="4" type="ORF">M9Y10_017737</name>
</gene>
<dbReference type="InterPro" id="IPR001054">
    <property type="entry name" value="A/G_cyclase"/>
</dbReference>
<protein>
    <recommendedName>
        <fullName evidence="3">Guanylate cyclase domain-containing protein</fullName>
    </recommendedName>
</protein>
<feature type="compositionally biased region" description="Polar residues" evidence="1">
    <location>
        <begin position="564"/>
        <end position="575"/>
    </location>
</feature>
<keyword evidence="2" id="KW-0472">Membrane</keyword>
<proteinExistence type="predicted"/>
<feature type="transmembrane region" description="Helical" evidence="2">
    <location>
        <begin position="269"/>
        <end position="290"/>
    </location>
</feature>
<feature type="transmembrane region" description="Helical" evidence="2">
    <location>
        <begin position="1002"/>
        <end position="1019"/>
    </location>
</feature>
<feature type="transmembrane region" description="Helical" evidence="2">
    <location>
        <begin position="140"/>
        <end position="160"/>
    </location>
</feature>
<dbReference type="PROSITE" id="PS50125">
    <property type="entry name" value="GUANYLATE_CYCLASE_2"/>
    <property type="match status" value="1"/>
</dbReference>
<dbReference type="InterPro" id="IPR057352">
    <property type="entry name" value="TPR_TmcB/C"/>
</dbReference>
<accession>A0ABR2HW29</accession>
<feature type="transmembrane region" description="Helical" evidence="2">
    <location>
        <begin position="214"/>
        <end position="232"/>
    </location>
</feature>
<feature type="transmembrane region" description="Helical" evidence="2">
    <location>
        <begin position="238"/>
        <end position="262"/>
    </location>
</feature>
<feature type="transmembrane region" description="Helical" evidence="2">
    <location>
        <begin position="95"/>
        <end position="120"/>
    </location>
</feature>
<feature type="transmembrane region" description="Helical" evidence="2">
    <location>
        <begin position="1191"/>
        <end position="1211"/>
    </location>
</feature>
<organism evidence="4 5">
    <name type="scientific">Tritrichomonas musculus</name>
    <dbReference type="NCBI Taxonomy" id="1915356"/>
    <lineage>
        <taxon>Eukaryota</taxon>
        <taxon>Metamonada</taxon>
        <taxon>Parabasalia</taxon>
        <taxon>Tritrichomonadida</taxon>
        <taxon>Tritrichomonadidae</taxon>
        <taxon>Tritrichomonas</taxon>
    </lineage>
</organism>
<feature type="transmembrane region" description="Helical" evidence="2">
    <location>
        <begin position="867"/>
        <end position="888"/>
    </location>
</feature>
<reference evidence="4 5" key="1">
    <citation type="submission" date="2024-04" db="EMBL/GenBank/DDBJ databases">
        <title>Tritrichomonas musculus Genome.</title>
        <authorList>
            <person name="Alves-Ferreira E."/>
            <person name="Grigg M."/>
            <person name="Lorenzi H."/>
            <person name="Galac M."/>
        </authorList>
    </citation>
    <scope>NUCLEOTIDE SEQUENCE [LARGE SCALE GENOMIC DNA]</scope>
    <source>
        <strain evidence="4 5">EAF2021</strain>
    </source>
</reference>
<feature type="transmembrane region" description="Helical" evidence="2">
    <location>
        <begin position="296"/>
        <end position="313"/>
    </location>
</feature>
<evidence type="ECO:0000313" key="4">
    <source>
        <dbReference type="EMBL" id="KAK8852747.1"/>
    </source>
</evidence>
<name>A0ABR2HW29_9EUKA</name>
<feature type="transmembrane region" description="Helical" evidence="2">
    <location>
        <begin position="959"/>
        <end position="982"/>
    </location>
</feature>
<sequence length="1600" mass="184457">MKIKRNVKSKLLEKTPLEKLFHNLRTFFMLTNRSVLLPYPFYQFLEYFRLFEFLFSLLLTDMAEIWDTNAPFRNIFHLAQIFWRFSADVDTKSGLTASFIVILVLFFVLEATVFGIFINFMRTSVITQTASFITCLFQEIIFQILFSWISSQMATVISLIATDSSFRNGFEYAQLAIYFLLFVYFIFFSFHLSNNDAAYMKGRSVCWSYKTQRIYIFTTLINLFLTRLVEMLPKLPSLIFAIINIAAIICYVVYLFIFLPYIDLKFNTLHISCSISFTVGFIIQLLSRYVIRIDSIFVLIVVIILSIVLILIVNKVNEDRRRNAIETLKAVSSNEILFEEAFKTKRSFLLSIRFGFFSGNIYVFSWQPFLNAIDIWPNDRDIWIQWIRFTIIYPDQSRRLEQIMNEFREKGFKDLSTKYIISQVKFIQNSRNKHMTRDLKQDLNVIDEEIFNIKTIVITFWNEISGGSLNSNSTYNIASKLKQLLDKVNTQYLRLLSLYPNNYPIASKYSEFMYNIVSDPAEGQFWDNRSKVLKNKIQQVLTDATQEYGFSFFPFIPRNLQGFSDGNMANSPNDSLKQRRGSAGRHRSPQMAGSSLLIAAEEGDENAPIAGESNNDDNQGNQANNLNSKLVESNQINDSSTALNYTGEDEDTSLTPSHFRKLGLTAKVPFITNLIIISVIFFLVAFICVPFVPPIMIVATLEPYRRQFEVLKSVCDIRTSLMKEPFYMFFHSLMTMNRDIVAGFNPYQNSTLNNEIIKLNEKVQEFQKSLGNVIDHNSQSGKYINTTLIEFRIFNATFNSTFLEGLNSMVGAVLHHDDPLAIYFEKPWFQYIFNNMDRMENSLASLSRILCNDMNEHRDDSISTISIILYIFIGLEVILIPVFIGFAVHIRKNWNYIINTINSIPRVAIQKVIQKYSNENTKSKNDNEHKNFKSEFRYQLSLVQMVSSRDTSGGLPIKSIIIIFIVIFIISIACVIAVIQIMNITKRDLTNVPMQYYTGTDGIYAIFKLITVFLIKGYVDLKNAEPVLAQISPSPLNTSSFGIFNQNYIYRGINYISMQMANTLDQVIFGSTDEPEKGILYSTPEVLDLLTQSNGNPYGDGDTIEELDIQKFPHFVGFELFYETNLKFVEAIISDPTFNSIYEFLVTQKFDLTTIFTSVKLGTFSLVPNFLEVYVHRTDELFNNSMDEINLILFLLGAGLFVVGILAIAWLNVMINNVKKTVQFSLSLLSMVDPNYVQEMQNVMNLFYGKTSGTVQTNQTLQRTFNEVESLVPECPLELNNQMHIVSINEKLIDMWELDPEQLTGTHISLILTFNDEDVLEKLIQQANGQSHPKEPRYYETSITLNASKKVINVSFTSHYVPKNKETKLVLMFGKTFDSEKNDLNIKEIEKKNNEIKILSVPEGLRNKIDVENDRNSFTSHYLIFAAVEILNMNEFALNHSPKEVRFYFKKFEGQIKEMCQNHNIDATYLKSVGNTFIVGFNFIQQNTNYYKSAQESYEFMKSLDSFANSNNYQIRTCLTSTKSATSLLLSQNTLKFDVYSEEIQAMMIMVKSGQKGQLLFPAKMKDFMPPNLSAEAEEAEIIQYNRESDWGYKINFALN</sequence>
<evidence type="ECO:0000313" key="5">
    <source>
        <dbReference type="Proteomes" id="UP001470230"/>
    </source>
</evidence>
<feature type="transmembrane region" description="Helical" evidence="2">
    <location>
        <begin position="172"/>
        <end position="193"/>
    </location>
</feature>
<dbReference type="Pfam" id="PF25474">
    <property type="entry name" value="TPR_TmcB"/>
    <property type="match status" value="1"/>
</dbReference>
<dbReference type="Proteomes" id="UP001470230">
    <property type="component" value="Unassembled WGS sequence"/>
</dbReference>
<feature type="transmembrane region" description="Helical" evidence="2">
    <location>
        <begin position="670"/>
        <end position="692"/>
    </location>
</feature>
<evidence type="ECO:0000256" key="2">
    <source>
        <dbReference type="SAM" id="Phobius"/>
    </source>
</evidence>
<keyword evidence="2" id="KW-0812">Transmembrane</keyword>
<evidence type="ECO:0000256" key="1">
    <source>
        <dbReference type="SAM" id="MobiDB-lite"/>
    </source>
</evidence>
<feature type="domain" description="Guanylate cyclase" evidence="3">
    <location>
        <begin position="1422"/>
        <end position="1551"/>
    </location>
</feature>
<evidence type="ECO:0000259" key="3">
    <source>
        <dbReference type="PROSITE" id="PS50125"/>
    </source>
</evidence>
<feature type="region of interest" description="Disordered" evidence="1">
    <location>
        <begin position="564"/>
        <end position="590"/>
    </location>
</feature>
<keyword evidence="2" id="KW-1133">Transmembrane helix</keyword>
<comment type="caution">
    <text evidence="4">The sequence shown here is derived from an EMBL/GenBank/DDBJ whole genome shotgun (WGS) entry which is preliminary data.</text>
</comment>